<protein>
    <submittedName>
        <fullName evidence="1">Uncharacterized protein</fullName>
    </submittedName>
</protein>
<evidence type="ECO:0000313" key="2">
    <source>
        <dbReference type="Proteomes" id="UP000004061"/>
    </source>
</evidence>
<gene>
    <name evidence="1" type="ORF">AmaxDRAFT_4310</name>
</gene>
<organism evidence="1 2">
    <name type="scientific">Limnospira maxima CS-328</name>
    <dbReference type="NCBI Taxonomy" id="513049"/>
    <lineage>
        <taxon>Bacteria</taxon>
        <taxon>Bacillati</taxon>
        <taxon>Cyanobacteriota</taxon>
        <taxon>Cyanophyceae</taxon>
        <taxon>Oscillatoriophycideae</taxon>
        <taxon>Oscillatoriales</taxon>
        <taxon>Sirenicapillariaceae</taxon>
        <taxon>Limnospira</taxon>
    </lineage>
</organism>
<dbReference type="Proteomes" id="UP000004061">
    <property type="component" value="Unassembled WGS sequence"/>
</dbReference>
<dbReference type="EMBL" id="ABYK01000042">
    <property type="protein sequence ID" value="EDZ92908.1"/>
    <property type="molecule type" value="Genomic_DNA"/>
</dbReference>
<proteinExistence type="predicted"/>
<comment type="caution">
    <text evidence="1">The sequence shown here is derived from an EMBL/GenBank/DDBJ whole genome shotgun (WGS) entry which is preliminary data.</text>
</comment>
<evidence type="ECO:0000313" key="1">
    <source>
        <dbReference type="EMBL" id="EDZ92908.1"/>
    </source>
</evidence>
<keyword evidence="2" id="KW-1185">Reference proteome</keyword>
<reference evidence="1 2" key="1">
    <citation type="journal article" date="2011" name="Appl. Environ. Microbiol.">
        <title>Contribution of a Sodium Ion Gradient to Energy Conservation during Fermentation in the Cyanobacterium Arthrospira (Spirulina) maxima CS-328.</title>
        <authorList>
            <person name="Carrieri D."/>
            <person name="Ananyev G."/>
            <person name="Lenz O."/>
            <person name="Bryant D.A."/>
            <person name="Dismukes G.C."/>
        </authorList>
    </citation>
    <scope>NUCLEOTIDE SEQUENCE [LARGE SCALE GENOMIC DNA]</scope>
    <source>
        <strain evidence="1 2">CS-328</strain>
    </source>
</reference>
<accession>B5W6B1</accession>
<name>B5W6B1_LIMMA</name>
<sequence length="53" mass="6298">MPDQYAQSDSTIYKTELNFLNPIRLALGFKDFVITSKRQKFPNPRYFQGSLRR</sequence>
<dbReference type="AlphaFoldDB" id="B5W6B1"/>